<feature type="transmembrane region" description="Helical" evidence="7">
    <location>
        <begin position="190"/>
        <end position="213"/>
    </location>
</feature>
<comment type="caution">
    <text evidence="8">The sequence shown here is derived from an EMBL/GenBank/DDBJ whole genome shotgun (WGS) entry which is preliminary data.</text>
</comment>
<keyword evidence="9" id="KW-1185">Reference proteome</keyword>
<dbReference type="RefSeq" id="WP_377304608.1">
    <property type="nucleotide sequence ID" value="NZ_CP180191.1"/>
</dbReference>
<feature type="transmembrane region" description="Helical" evidence="7">
    <location>
        <begin position="70"/>
        <end position="95"/>
    </location>
</feature>
<accession>A0ABV7H4G9</accession>
<evidence type="ECO:0000256" key="4">
    <source>
        <dbReference type="ARBA" id="ARBA00022692"/>
    </source>
</evidence>
<keyword evidence="3" id="KW-1003">Cell membrane</keyword>
<gene>
    <name evidence="8" type="ORF">ACFOEN_13020</name>
</gene>
<evidence type="ECO:0000256" key="2">
    <source>
        <dbReference type="ARBA" id="ARBA00009784"/>
    </source>
</evidence>
<dbReference type="Proteomes" id="UP001595556">
    <property type="component" value="Unassembled WGS sequence"/>
</dbReference>
<dbReference type="InterPro" id="IPR002771">
    <property type="entry name" value="Multi_antbiot-R_MarC"/>
</dbReference>
<feature type="transmembrane region" description="Helical" evidence="7">
    <location>
        <begin position="46"/>
        <end position="64"/>
    </location>
</feature>
<feature type="transmembrane region" description="Helical" evidence="7">
    <location>
        <begin position="125"/>
        <end position="144"/>
    </location>
</feature>
<reference evidence="9" key="1">
    <citation type="journal article" date="2019" name="Int. J. Syst. Evol. Microbiol.">
        <title>The Global Catalogue of Microorganisms (GCM) 10K type strain sequencing project: providing services to taxonomists for standard genome sequencing and annotation.</title>
        <authorList>
            <consortium name="The Broad Institute Genomics Platform"/>
            <consortium name="The Broad Institute Genome Sequencing Center for Infectious Disease"/>
            <person name="Wu L."/>
            <person name="Ma J."/>
        </authorList>
    </citation>
    <scope>NUCLEOTIDE SEQUENCE [LARGE SCALE GENOMIC DNA]</scope>
    <source>
        <strain evidence="9">KCTC 52168</strain>
    </source>
</reference>
<dbReference type="Pfam" id="PF01914">
    <property type="entry name" value="MarC"/>
    <property type="match status" value="1"/>
</dbReference>
<evidence type="ECO:0000256" key="6">
    <source>
        <dbReference type="ARBA" id="ARBA00023136"/>
    </source>
</evidence>
<name>A0ABV7H4G9_9BURK</name>
<evidence type="ECO:0000313" key="8">
    <source>
        <dbReference type="EMBL" id="MFC3148547.1"/>
    </source>
</evidence>
<dbReference type="EMBL" id="JBHRTI010000007">
    <property type="protein sequence ID" value="MFC3148547.1"/>
    <property type="molecule type" value="Genomic_DNA"/>
</dbReference>
<organism evidence="8 9">
    <name type="scientific">Piscinibacterium candidicorallinum</name>
    <dbReference type="NCBI Taxonomy" id="1793872"/>
    <lineage>
        <taxon>Bacteria</taxon>
        <taxon>Pseudomonadati</taxon>
        <taxon>Pseudomonadota</taxon>
        <taxon>Betaproteobacteria</taxon>
        <taxon>Burkholderiales</taxon>
        <taxon>Piscinibacterium</taxon>
    </lineage>
</organism>
<keyword evidence="6 7" id="KW-0472">Membrane</keyword>
<evidence type="ECO:0000313" key="9">
    <source>
        <dbReference type="Proteomes" id="UP001595556"/>
    </source>
</evidence>
<keyword evidence="5 7" id="KW-1133">Transmembrane helix</keyword>
<evidence type="ECO:0000256" key="5">
    <source>
        <dbReference type="ARBA" id="ARBA00022989"/>
    </source>
</evidence>
<sequence>MNLLSTWIAALLIVPATLLPILNPLGKVPVVAALVAGQPPQIHRRLARQVAVNCWFLMMGAYLIGSHVLAFFNLSLAVVQLAGGILIAVAGWRMLSDQQDDTIQKAVASTCEQGWSEETLKVRSFYPISFPLSVGPGTISAAITLGASTPTRLKDWLLTVSAAVLGSFIAVLAIYLCYRHAARLVALLGRLGTIIVLRLSAFILFCIGIDIAWRGVTEMLGQLPK</sequence>
<evidence type="ECO:0000256" key="1">
    <source>
        <dbReference type="ARBA" id="ARBA00004651"/>
    </source>
</evidence>
<feature type="transmembrane region" description="Helical" evidence="7">
    <location>
        <begin position="6"/>
        <end position="25"/>
    </location>
</feature>
<dbReference type="PANTHER" id="PTHR33508:SF1">
    <property type="entry name" value="UPF0056 MEMBRANE PROTEIN YHCE"/>
    <property type="match status" value="1"/>
</dbReference>
<comment type="similarity">
    <text evidence="2 7">Belongs to the UPF0056 (MarC) family.</text>
</comment>
<feature type="transmembrane region" description="Helical" evidence="7">
    <location>
        <begin position="156"/>
        <end position="178"/>
    </location>
</feature>
<proteinExistence type="inferred from homology"/>
<evidence type="ECO:0000256" key="3">
    <source>
        <dbReference type="ARBA" id="ARBA00022475"/>
    </source>
</evidence>
<dbReference type="PANTHER" id="PTHR33508">
    <property type="entry name" value="UPF0056 MEMBRANE PROTEIN YHCE"/>
    <property type="match status" value="1"/>
</dbReference>
<evidence type="ECO:0000256" key="7">
    <source>
        <dbReference type="RuleBase" id="RU362048"/>
    </source>
</evidence>
<keyword evidence="4 7" id="KW-0812">Transmembrane</keyword>
<protein>
    <recommendedName>
        <fullName evidence="7">UPF0056 membrane protein</fullName>
    </recommendedName>
</protein>
<comment type="subcellular location">
    <subcellularLocation>
        <location evidence="1 7">Cell membrane</location>
        <topology evidence="1 7">Multi-pass membrane protein</topology>
    </subcellularLocation>
</comment>